<dbReference type="EnsemblProtists" id="PYU1_T013146">
    <property type="protein sequence ID" value="PYU1_T013146"/>
    <property type="gene ID" value="PYU1_G013119"/>
</dbReference>
<dbReference type="GO" id="GO:0016303">
    <property type="term" value="F:1-phosphatidylinositol-3-kinase activity"/>
    <property type="evidence" value="ECO:0007669"/>
    <property type="project" value="TreeGrafter"/>
</dbReference>
<dbReference type="GO" id="GO:0005886">
    <property type="term" value="C:plasma membrane"/>
    <property type="evidence" value="ECO:0007669"/>
    <property type="project" value="TreeGrafter"/>
</dbReference>
<sequence>MQSGDILLKAWIQKKYNPNMPITCLQYPESPCVLRIQSPRFSKAVIHGASSGGFESRSDPSLSTSTLLRIPTDQHTATQELELAKLDMLMSKVFQHPFHQLSLEECEWIWLLRSRLVHVPDALSWFLLSVRWQDKDMVQEAYQYLYMWEALRPEQAIRLLGPRYPDPKVRAYAVQTLEKMATDDIGLYMLQLVQAVRHERFHDSALARFLLRHALRYPATLGHQLYWFLKAEIHFPDVHHRYGVLLDTYLRFCARSQRIQLGHQVLVMNKLADIHQLVKQKGSIEEKNKTLQEKLHETMFPNEFVLPLDPTRKLCGIVPNRCRVLGSKQKPLYLVFKQQTSPSSVSNNGNEEEPEECDLEEDDDATHFHVMYKSGDDLRQDQLILQLFRVMDRLWQKSGLDLCLVSYGCVATGKKCGMIEVVKDSETIANLFSARTQQQHGFQRGTSRHKFHSALGILTEQCALEEWLLVNNNFARSCAASCVATYVLGIGDRHNDNIMLSRQGKLFHIDFGHILGNFKKKFGVKRERTMFY</sequence>
<reference evidence="7" key="1">
    <citation type="journal article" date="2010" name="Genome Biol.">
        <title>Genome sequence of the necrotrophic plant pathogen Pythium ultimum reveals original pathogenicity mechanisms and effector repertoire.</title>
        <authorList>
            <person name="Levesque C.A."/>
            <person name="Brouwer H."/>
            <person name="Cano L."/>
            <person name="Hamilton J.P."/>
            <person name="Holt C."/>
            <person name="Huitema E."/>
            <person name="Raffaele S."/>
            <person name="Robideau G.P."/>
            <person name="Thines M."/>
            <person name="Win J."/>
            <person name="Zerillo M.M."/>
            <person name="Beakes G.W."/>
            <person name="Boore J.L."/>
            <person name="Busam D."/>
            <person name="Dumas B."/>
            <person name="Ferriera S."/>
            <person name="Fuerstenberg S.I."/>
            <person name="Gachon C.M."/>
            <person name="Gaulin E."/>
            <person name="Govers F."/>
            <person name="Grenville-Briggs L."/>
            <person name="Horner N."/>
            <person name="Hostetler J."/>
            <person name="Jiang R.H."/>
            <person name="Johnson J."/>
            <person name="Krajaejun T."/>
            <person name="Lin H."/>
            <person name="Meijer H.J."/>
            <person name="Moore B."/>
            <person name="Morris P."/>
            <person name="Phuntmart V."/>
            <person name="Puiu D."/>
            <person name="Shetty J."/>
            <person name="Stajich J.E."/>
            <person name="Tripathy S."/>
            <person name="Wawra S."/>
            <person name="van West P."/>
            <person name="Whitty B.R."/>
            <person name="Coutinho P.M."/>
            <person name="Henrissat B."/>
            <person name="Martin F."/>
            <person name="Thomas P.D."/>
            <person name="Tyler B.M."/>
            <person name="De Vries R.P."/>
            <person name="Kamoun S."/>
            <person name="Yandell M."/>
            <person name="Tisserat N."/>
            <person name="Buell C.R."/>
        </authorList>
    </citation>
    <scope>NUCLEOTIDE SEQUENCE</scope>
    <source>
        <strain evidence="7">DAOM:BR144</strain>
    </source>
</reference>
<dbReference type="STRING" id="431595.K3X7E7"/>
<dbReference type="InterPro" id="IPR001263">
    <property type="entry name" value="PI3K_accessory_dom"/>
</dbReference>
<dbReference type="PANTHER" id="PTHR10048">
    <property type="entry name" value="PHOSPHATIDYLINOSITOL KINASE"/>
    <property type="match status" value="1"/>
</dbReference>
<evidence type="ECO:0000256" key="3">
    <source>
        <dbReference type="SAM" id="MobiDB-lite"/>
    </source>
</evidence>
<feature type="domain" description="PI3K/PI4K catalytic" evidence="4">
    <location>
        <begin position="318"/>
        <end position="532"/>
    </location>
</feature>
<evidence type="ECO:0000256" key="1">
    <source>
        <dbReference type="ARBA" id="ARBA00022679"/>
    </source>
</evidence>
<dbReference type="Pfam" id="PF00454">
    <property type="entry name" value="PI3_PI4_kinase"/>
    <property type="match status" value="1"/>
</dbReference>
<feature type="compositionally biased region" description="Acidic residues" evidence="3">
    <location>
        <begin position="350"/>
        <end position="360"/>
    </location>
</feature>
<dbReference type="InterPro" id="IPR042236">
    <property type="entry name" value="PI3K_accessory_sf"/>
</dbReference>
<name>K3X7E7_GLOUD</name>
<evidence type="ECO:0000313" key="7">
    <source>
        <dbReference type="Proteomes" id="UP000019132"/>
    </source>
</evidence>
<dbReference type="EMBL" id="GL376577">
    <property type="status" value="NOT_ANNOTATED_CDS"/>
    <property type="molecule type" value="Genomic_DNA"/>
</dbReference>
<dbReference type="GO" id="GO:0005942">
    <property type="term" value="C:phosphatidylinositol 3-kinase complex"/>
    <property type="evidence" value="ECO:0007669"/>
    <property type="project" value="TreeGrafter"/>
</dbReference>
<dbReference type="GO" id="GO:0048015">
    <property type="term" value="P:phosphatidylinositol-mediated signaling"/>
    <property type="evidence" value="ECO:0007669"/>
    <property type="project" value="TreeGrafter"/>
</dbReference>
<dbReference type="InterPro" id="IPR000403">
    <property type="entry name" value="PI3/4_kinase_cat_dom"/>
</dbReference>
<proteinExistence type="predicted"/>
<reference evidence="7" key="2">
    <citation type="submission" date="2010-04" db="EMBL/GenBank/DDBJ databases">
        <authorList>
            <person name="Buell R."/>
            <person name="Hamilton J."/>
            <person name="Hostetler J."/>
        </authorList>
    </citation>
    <scope>NUCLEOTIDE SEQUENCE [LARGE SCALE GENOMIC DNA]</scope>
    <source>
        <strain evidence="7">DAOM:BR144</strain>
    </source>
</reference>
<evidence type="ECO:0000259" key="4">
    <source>
        <dbReference type="PROSITE" id="PS50290"/>
    </source>
</evidence>
<dbReference type="InterPro" id="IPR015433">
    <property type="entry name" value="PI3/4_kinase"/>
</dbReference>
<dbReference type="Proteomes" id="UP000019132">
    <property type="component" value="Unassembled WGS sequence"/>
</dbReference>
<protein>
    <recommendedName>
        <fullName evidence="8">Phosphatidylinositol 3-kinase</fullName>
    </recommendedName>
</protein>
<dbReference type="eggNOG" id="KOG0904">
    <property type="taxonomic scope" value="Eukaryota"/>
</dbReference>
<reference evidence="6" key="3">
    <citation type="submission" date="2015-02" db="UniProtKB">
        <authorList>
            <consortium name="EnsemblProtists"/>
        </authorList>
    </citation>
    <scope>IDENTIFICATION</scope>
    <source>
        <strain evidence="6">DAOM BR144</strain>
    </source>
</reference>
<dbReference type="PROSITE" id="PS51545">
    <property type="entry name" value="PIK_HELICAL"/>
    <property type="match status" value="1"/>
</dbReference>
<dbReference type="VEuPathDB" id="FungiDB:PYU1_G013119"/>
<dbReference type="PROSITE" id="PS50290">
    <property type="entry name" value="PI3_4_KINASE_3"/>
    <property type="match status" value="1"/>
</dbReference>
<dbReference type="GO" id="GO:0035005">
    <property type="term" value="F:1-phosphatidylinositol-4-phosphate 3-kinase activity"/>
    <property type="evidence" value="ECO:0007669"/>
    <property type="project" value="TreeGrafter"/>
</dbReference>
<feature type="region of interest" description="Disordered" evidence="3">
    <location>
        <begin position="340"/>
        <end position="360"/>
    </location>
</feature>
<keyword evidence="1" id="KW-0808">Transferase</keyword>
<evidence type="ECO:0000256" key="2">
    <source>
        <dbReference type="ARBA" id="ARBA00022777"/>
    </source>
</evidence>
<feature type="domain" description="PIK helical" evidence="5">
    <location>
        <begin position="75"/>
        <end position="252"/>
    </location>
</feature>
<dbReference type="GO" id="GO:0016477">
    <property type="term" value="P:cell migration"/>
    <property type="evidence" value="ECO:0007669"/>
    <property type="project" value="TreeGrafter"/>
</dbReference>
<dbReference type="SMART" id="SM00146">
    <property type="entry name" value="PI3Kc"/>
    <property type="match status" value="1"/>
</dbReference>
<dbReference type="PANTHER" id="PTHR10048:SF14">
    <property type="entry name" value="LD28067P"/>
    <property type="match status" value="1"/>
</dbReference>
<feature type="compositionally biased region" description="Polar residues" evidence="3">
    <location>
        <begin position="340"/>
        <end position="349"/>
    </location>
</feature>
<dbReference type="InterPro" id="IPR011009">
    <property type="entry name" value="Kinase-like_dom_sf"/>
</dbReference>
<keyword evidence="2" id="KW-0418">Kinase</keyword>
<dbReference type="InterPro" id="IPR036940">
    <property type="entry name" value="PI3/4_kinase_cat_sf"/>
</dbReference>
<keyword evidence="7" id="KW-1185">Reference proteome</keyword>
<accession>K3X7E7</accession>
<dbReference type="Pfam" id="PF00613">
    <property type="entry name" value="PI3Ka"/>
    <property type="match status" value="1"/>
</dbReference>
<dbReference type="SUPFAM" id="SSF56112">
    <property type="entry name" value="Protein kinase-like (PK-like)"/>
    <property type="match status" value="1"/>
</dbReference>
<evidence type="ECO:0000313" key="6">
    <source>
        <dbReference type="EnsemblProtists" id="PYU1_T013146"/>
    </source>
</evidence>
<dbReference type="InterPro" id="IPR016024">
    <property type="entry name" value="ARM-type_fold"/>
</dbReference>
<dbReference type="AlphaFoldDB" id="K3X7E7"/>
<dbReference type="HOGENOM" id="CLU_512432_0_0_1"/>
<dbReference type="GO" id="GO:0043491">
    <property type="term" value="P:phosphatidylinositol 3-kinase/protein kinase B signal transduction"/>
    <property type="evidence" value="ECO:0007669"/>
    <property type="project" value="TreeGrafter"/>
</dbReference>
<dbReference type="Gene3D" id="1.25.40.70">
    <property type="entry name" value="Phosphatidylinositol 3-kinase, accessory domain (PIK)"/>
    <property type="match status" value="1"/>
</dbReference>
<dbReference type="OMA" id="YIARINW"/>
<dbReference type="Gene3D" id="3.30.1010.10">
    <property type="entry name" value="Phosphatidylinositol 3-kinase Catalytic Subunit, Chain A, domain 4"/>
    <property type="match status" value="1"/>
</dbReference>
<dbReference type="PROSITE" id="PS00916">
    <property type="entry name" value="PI3_4_KINASE_2"/>
    <property type="match status" value="1"/>
</dbReference>
<dbReference type="Gene3D" id="1.10.1070.11">
    <property type="entry name" value="Phosphatidylinositol 3-/4-kinase, catalytic domain"/>
    <property type="match status" value="1"/>
</dbReference>
<organism evidence="6 7">
    <name type="scientific">Globisporangium ultimum (strain ATCC 200006 / CBS 805.95 / DAOM BR144)</name>
    <name type="common">Pythium ultimum</name>
    <dbReference type="NCBI Taxonomy" id="431595"/>
    <lineage>
        <taxon>Eukaryota</taxon>
        <taxon>Sar</taxon>
        <taxon>Stramenopiles</taxon>
        <taxon>Oomycota</taxon>
        <taxon>Peronosporomycetes</taxon>
        <taxon>Pythiales</taxon>
        <taxon>Pythiaceae</taxon>
        <taxon>Globisporangium</taxon>
    </lineage>
</organism>
<dbReference type="SMART" id="SM00145">
    <property type="entry name" value="PI3Ka"/>
    <property type="match status" value="1"/>
</dbReference>
<dbReference type="InterPro" id="IPR018936">
    <property type="entry name" value="PI3/4_kinase_CS"/>
</dbReference>
<dbReference type="InParanoid" id="K3X7E7"/>
<evidence type="ECO:0008006" key="8">
    <source>
        <dbReference type="Google" id="ProtNLM"/>
    </source>
</evidence>
<dbReference type="GO" id="GO:0005737">
    <property type="term" value="C:cytoplasm"/>
    <property type="evidence" value="ECO:0007669"/>
    <property type="project" value="TreeGrafter"/>
</dbReference>
<dbReference type="SUPFAM" id="SSF48371">
    <property type="entry name" value="ARM repeat"/>
    <property type="match status" value="1"/>
</dbReference>
<evidence type="ECO:0000259" key="5">
    <source>
        <dbReference type="PROSITE" id="PS51545"/>
    </source>
</evidence>